<dbReference type="InterPro" id="IPR037185">
    <property type="entry name" value="EmrE-like"/>
</dbReference>
<protein>
    <recommendedName>
        <fullName evidence="2">EamA domain-containing protein</fullName>
    </recommendedName>
</protein>
<name>A0A1F6E6J6_9BACT</name>
<keyword evidence="1" id="KW-0472">Membrane</keyword>
<sequence length="142" mass="15584">MTWQIIAIGAPLLFVTYQSISKLLPANISPFLVNAYASAVGAVVMVLLYFLTSTEKSVYLASRSLWLAIGIGVLVSVGNAAIIRAYGLGAPQSSFTSIFYPLLIVYALAFGLLFWHERLNWYQVLGVAFSILGVLLIVYFKR</sequence>
<reference evidence="3 4" key="1">
    <citation type="journal article" date="2016" name="Nat. Commun.">
        <title>Thousands of microbial genomes shed light on interconnected biogeochemical processes in an aquifer system.</title>
        <authorList>
            <person name="Anantharaman K."/>
            <person name="Brown C.T."/>
            <person name="Hug L.A."/>
            <person name="Sharon I."/>
            <person name="Castelle C.J."/>
            <person name="Probst A.J."/>
            <person name="Thomas B.C."/>
            <person name="Singh A."/>
            <person name="Wilkins M.J."/>
            <person name="Karaoz U."/>
            <person name="Brodie E.L."/>
            <person name="Williams K.H."/>
            <person name="Hubbard S.S."/>
            <person name="Banfield J.F."/>
        </authorList>
    </citation>
    <scope>NUCLEOTIDE SEQUENCE [LARGE SCALE GENOMIC DNA]</scope>
</reference>
<dbReference type="Pfam" id="PF00892">
    <property type="entry name" value="EamA"/>
    <property type="match status" value="1"/>
</dbReference>
<feature type="transmembrane region" description="Helical" evidence="1">
    <location>
        <begin position="64"/>
        <end position="86"/>
    </location>
</feature>
<dbReference type="InterPro" id="IPR000620">
    <property type="entry name" value="EamA_dom"/>
</dbReference>
<evidence type="ECO:0000313" key="4">
    <source>
        <dbReference type="Proteomes" id="UP000176689"/>
    </source>
</evidence>
<dbReference type="GO" id="GO:0016020">
    <property type="term" value="C:membrane"/>
    <property type="evidence" value="ECO:0007669"/>
    <property type="project" value="InterPro"/>
</dbReference>
<feature type="transmembrane region" description="Helical" evidence="1">
    <location>
        <begin position="31"/>
        <end position="52"/>
    </location>
</feature>
<dbReference type="EMBL" id="MFLP01000036">
    <property type="protein sequence ID" value="OGG69207.1"/>
    <property type="molecule type" value="Genomic_DNA"/>
</dbReference>
<evidence type="ECO:0000259" key="2">
    <source>
        <dbReference type="Pfam" id="PF00892"/>
    </source>
</evidence>
<feature type="domain" description="EamA" evidence="2">
    <location>
        <begin position="2"/>
        <end position="138"/>
    </location>
</feature>
<keyword evidence="1" id="KW-1133">Transmembrane helix</keyword>
<gene>
    <name evidence="3" type="ORF">A3F27_01295</name>
</gene>
<dbReference type="Proteomes" id="UP000176689">
    <property type="component" value="Unassembled WGS sequence"/>
</dbReference>
<feature type="transmembrane region" description="Helical" evidence="1">
    <location>
        <begin position="98"/>
        <end position="115"/>
    </location>
</feature>
<dbReference type="AlphaFoldDB" id="A0A1F6E6J6"/>
<comment type="caution">
    <text evidence="3">The sequence shown here is derived from an EMBL/GenBank/DDBJ whole genome shotgun (WGS) entry which is preliminary data.</text>
</comment>
<evidence type="ECO:0000313" key="3">
    <source>
        <dbReference type="EMBL" id="OGG69207.1"/>
    </source>
</evidence>
<keyword evidence="1" id="KW-0812">Transmembrane</keyword>
<organism evidence="3 4">
    <name type="scientific">Candidatus Kaiserbacteria bacterium RIFCSPHIGHO2_12_FULL_53_13</name>
    <dbReference type="NCBI Taxonomy" id="1798502"/>
    <lineage>
        <taxon>Bacteria</taxon>
        <taxon>Candidatus Kaiseribacteriota</taxon>
    </lineage>
</organism>
<evidence type="ECO:0000256" key="1">
    <source>
        <dbReference type="SAM" id="Phobius"/>
    </source>
</evidence>
<feature type="transmembrane region" description="Helical" evidence="1">
    <location>
        <begin position="122"/>
        <end position="140"/>
    </location>
</feature>
<accession>A0A1F6E6J6</accession>
<proteinExistence type="predicted"/>
<dbReference type="SUPFAM" id="SSF103481">
    <property type="entry name" value="Multidrug resistance efflux transporter EmrE"/>
    <property type="match status" value="1"/>
</dbReference>